<dbReference type="GO" id="GO:0016301">
    <property type="term" value="F:kinase activity"/>
    <property type="evidence" value="ECO:0007669"/>
    <property type="project" value="UniProtKB-KW"/>
</dbReference>
<name>I3XTN0_DESAM</name>
<accession>I3XTN0</accession>
<keyword evidence="2" id="KW-0547">Nucleotide-binding</keyword>
<dbReference type="Pfam" id="PF04019">
    <property type="entry name" value="DUF359"/>
    <property type="match status" value="1"/>
</dbReference>
<evidence type="ECO:0000256" key="1">
    <source>
        <dbReference type="ARBA" id="ARBA00022679"/>
    </source>
</evidence>
<gene>
    <name evidence="6" type="ORF">Desfe_1439</name>
</gene>
<dbReference type="AlphaFoldDB" id="I3XTN0"/>
<dbReference type="KEGG" id="dfd:Desfe_1439"/>
<dbReference type="eggNOG" id="arCOG04076">
    <property type="taxonomic scope" value="Archaea"/>
</dbReference>
<keyword evidence="3" id="KW-0418">Kinase</keyword>
<evidence type="ECO:0000256" key="2">
    <source>
        <dbReference type="ARBA" id="ARBA00022741"/>
    </source>
</evidence>
<evidence type="ECO:0000313" key="7">
    <source>
        <dbReference type="Proteomes" id="UP000006175"/>
    </source>
</evidence>
<keyword evidence="1" id="KW-0808">Transferase</keyword>
<dbReference type="HOGENOM" id="CLU_120795_1_0_2"/>
<evidence type="ECO:0000313" key="6">
    <source>
        <dbReference type="EMBL" id="AFL67304.1"/>
    </source>
</evidence>
<proteinExistence type="predicted"/>
<reference evidence="6 7" key="1">
    <citation type="journal article" date="2012" name="J. Bacteriol.">
        <title>Complete Genome Sequence of Desulfurococcus fermentans, a Hyperthermophilic Cellulolytic Crenarchaeon Isolated from a Freshwater Hot Spring in Kamchatka, Russia.</title>
        <authorList>
            <person name="Susanti D."/>
            <person name="Johnson E.F."/>
            <person name="Rodriguez J.R."/>
            <person name="Anderson I."/>
            <person name="Perevalova A.A."/>
            <person name="Kyrpides N."/>
            <person name="Lucas S."/>
            <person name="Han J."/>
            <person name="Lapidus A."/>
            <person name="Cheng J.F."/>
            <person name="Goodwin L."/>
            <person name="Pitluck S."/>
            <person name="Mavrommatis K."/>
            <person name="Peters L."/>
            <person name="Land M.L."/>
            <person name="Hauser L."/>
            <person name="Gopalan V."/>
            <person name="Chan P.P."/>
            <person name="Lowe T.M."/>
            <person name="Atomi H."/>
            <person name="Bonch-Osmolovskaya E.A."/>
            <person name="Woyke T."/>
            <person name="Mukhopadhyay B."/>
        </authorList>
    </citation>
    <scope>NUCLEOTIDE SEQUENCE [LARGE SCALE GENOMIC DNA]</scope>
    <source>
        <strain evidence="6 7">DSM 16532</strain>
    </source>
</reference>
<dbReference type="InterPro" id="IPR007164">
    <property type="entry name" value="GTP-dep_dephospho-CoA_kin"/>
</dbReference>
<dbReference type="PANTHER" id="PTHR40732:SF1">
    <property type="entry name" value="GTP-DEPENDENT DEPHOSPHO-COA KINASE"/>
    <property type="match status" value="1"/>
</dbReference>
<dbReference type="EMBL" id="CP003321">
    <property type="protein sequence ID" value="AFL67304.1"/>
    <property type="molecule type" value="Genomic_DNA"/>
</dbReference>
<evidence type="ECO:0000256" key="5">
    <source>
        <dbReference type="ARBA" id="ARBA00023134"/>
    </source>
</evidence>
<dbReference type="Proteomes" id="UP000006175">
    <property type="component" value="Chromosome"/>
</dbReference>
<evidence type="ECO:0008006" key="8">
    <source>
        <dbReference type="Google" id="ProtNLM"/>
    </source>
</evidence>
<dbReference type="PANTHER" id="PTHR40732">
    <property type="entry name" value="UPF0218 PROTEIN TK1697"/>
    <property type="match status" value="1"/>
</dbReference>
<keyword evidence="5" id="KW-0342">GTP-binding</keyword>
<dbReference type="OrthoDB" id="15447at2157"/>
<dbReference type="GeneID" id="13061857"/>
<dbReference type="RefSeq" id="WP_014768191.1">
    <property type="nucleotide sequence ID" value="NC_018001.1"/>
</dbReference>
<sequence>MNKAIPVLKLPVDFRLSLSIPQGDLYVSPDRGLVYGLRAEAAVGDIVSRNHMVEMRITDAKTKRHTVDVGPRECDVLVVNPQGTISINSFTSSLMGGARSICVVGEEDLLVIPFTLVRGFKIIYGQPDVGVVISSPSRERVLKILKGLKPDIVIMNL</sequence>
<evidence type="ECO:0000256" key="4">
    <source>
        <dbReference type="ARBA" id="ARBA00022993"/>
    </source>
</evidence>
<protein>
    <recommendedName>
        <fullName evidence="8">Dephospho-coenzyme A kinase</fullName>
    </recommendedName>
</protein>
<keyword evidence="4" id="KW-0173">Coenzyme A biosynthesis</keyword>
<organism evidence="6 7">
    <name type="scientific">Desulfurococcus amylolyticus DSM 16532</name>
    <dbReference type="NCBI Taxonomy" id="768672"/>
    <lineage>
        <taxon>Archaea</taxon>
        <taxon>Thermoproteota</taxon>
        <taxon>Thermoprotei</taxon>
        <taxon>Desulfurococcales</taxon>
        <taxon>Desulfurococcaceae</taxon>
        <taxon>Desulfurococcus</taxon>
    </lineage>
</organism>
<dbReference type="GO" id="GO:0015937">
    <property type="term" value="P:coenzyme A biosynthetic process"/>
    <property type="evidence" value="ECO:0007669"/>
    <property type="project" value="UniProtKB-KW"/>
</dbReference>
<dbReference type="GO" id="GO:0005525">
    <property type="term" value="F:GTP binding"/>
    <property type="evidence" value="ECO:0007669"/>
    <property type="project" value="UniProtKB-KW"/>
</dbReference>
<keyword evidence="7" id="KW-1185">Reference proteome</keyword>
<evidence type="ECO:0000256" key="3">
    <source>
        <dbReference type="ARBA" id="ARBA00022777"/>
    </source>
</evidence>